<feature type="region of interest" description="Disordered" evidence="1">
    <location>
        <begin position="1"/>
        <end position="60"/>
    </location>
</feature>
<proteinExistence type="predicted"/>
<protein>
    <submittedName>
        <fullName evidence="2">Uncharacterized protein</fullName>
    </submittedName>
</protein>
<keyword evidence="3" id="KW-1185">Reference proteome</keyword>
<evidence type="ECO:0000256" key="1">
    <source>
        <dbReference type="SAM" id="MobiDB-lite"/>
    </source>
</evidence>
<accession>A0A6H5IHQ5</accession>
<evidence type="ECO:0000313" key="3">
    <source>
        <dbReference type="Proteomes" id="UP000479190"/>
    </source>
</evidence>
<reference evidence="2 3" key="1">
    <citation type="submission" date="2020-02" db="EMBL/GenBank/DDBJ databases">
        <authorList>
            <person name="Ferguson B K."/>
        </authorList>
    </citation>
    <scope>NUCLEOTIDE SEQUENCE [LARGE SCALE GENOMIC DNA]</scope>
</reference>
<dbReference type="Proteomes" id="UP000479190">
    <property type="component" value="Unassembled WGS sequence"/>
</dbReference>
<dbReference type="AlphaFoldDB" id="A0A6H5IHQ5"/>
<evidence type="ECO:0000313" key="2">
    <source>
        <dbReference type="EMBL" id="CAB0035971.1"/>
    </source>
</evidence>
<gene>
    <name evidence="2" type="ORF">TBRA_LOCUS7854</name>
</gene>
<name>A0A6H5IHQ5_9HYME</name>
<feature type="compositionally biased region" description="Basic residues" evidence="1">
    <location>
        <begin position="26"/>
        <end position="48"/>
    </location>
</feature>
<feature type="compositionally biased region" description="Basic and acidic residues" evidence="1">
    <location>
        <begin position="1"/>
        <end position="10"/>
    </location>
</feature>
<dbReference type="EMBL" id="CADCXV010000806">
    <property type="protein sequence ID" value="CAB0035971.1"/>
    <property type="molecule type" value="Genomic_DNA"/>
</dbReference>
<organism evidence="2 3">
    <name type="scientific">Trichogramma brassicae</name>
    <dbReference type="NCBI Taxonomy" id="86971"/>
    <lineage>
        <taxon>Eukaryota</taxon>
        <taxon>Metazoa</taxon>
        <taxon>Ecdysozoa</taxon>
        <taxon>Arthropoda</taxon>
        <taxon>Hexapoda</taxon>
        <taxon>Insecta</taxon>
        <taxon>Pterygota</taxon>
        <taxon>Neoptera</taxon>
        <taxon>Endopterygota</taxon>
        <taxon>Hymenoptera</taxon>
        <taxon>Apocrita</taxon>
        <taxon>Proctotrupomorpha</taxon>
        <taxon>Chalcidoidea</taxon>
        <taxon>Trichogrammatidae</taxon>
        <taxon>Trichogramma</taxon>
    </lineage>
</organism>
<sequence>MSRVSRDRRSPPGRATASSRSCPWRSRSRPARRTATRPARPWRRRASRRASADRRSTATSCVPRVCAECGV</sequence>